<protein>
    <submittedName>
        <fullName evidence="1">Bifunctional inositol-1 monophosphatase/fructose-1,6-bisphosphatase</fullName>
    </submittedName>
</protein>
<dbReference type="RefSeq" id="WP_145058517.1">
    <property type="nucleotide sequence ID" value="NZ_CP036263.1"/>
</dbReference>
<dbReference type="SUPFAM" id="SSF56655">
    <property type="entry name" value="Carbohydrate phosphatase"/>
    <property type="match status" value="1"/>
</dbReference>
<evidence type="ECO:0000313" key="1">
    <source>
        <dbReference type="EMBL" id="QDS97831.1"/>
    </source>
</evidence>
<accession>A0A517MSI2</accession>
<keyword evidence="2" id="KW-1185">Reference proteome</keyword>
<dbReference type="AlphaFoldDB" id="A0A517MSI2"/>
<evidence type="ECO:0000313" key="2">
    <source>
        <dbReference type="Proteomes" id="UP000319852"/>
    </source>
</evidence>
<sequence>MHDPEQKQSEQLDWLLGKLRVVHDAMRDKLLIAFENHGEGVLATMDDQAAASEAGAGDIVFPIDRVSEEELIEMLSREVASEVPIVVVCEGLPGDGVIALPAGTSEEEAVWRIIVDPIDGTRGLMYQKRPGWILTGVAPNQGDKTSLADIELALMTEIPLLKQHLGDQLWALRGGGAHGVRVDRLSGQARTLAIRPSQATTIRQGFATVCRFFPGVRDVLAAIDDELIARLLGPQPVCGEGGDEARAFEDQYACTGGQIYGLATGQDRFVADLRPLMQPIADERQQGLGHCCHPYDICTALIAQEAGVVLNDPRGGELNVPLDTTTKVAWVGYANKKLYETMEPELKAILRERGLIKE</sequence>
<proteinExistence type="predicted"/>
<gene>
    <name evidence="1" type="ORF">HG15A2_10980</name>
</gene>
<reference evidence="1 2" key="1">
    <citation type="submission" date="2019-02" db="EMBL/GenBank/DDBJ databases">
        <title>Deep-cultivation of Planctomycetes and their phenomic and genomic characterization uncovers novel biology.</title>
        <authorList>
            <person name="Wiegand S."/>
            <person name="Jogler M."/>
            <person name="Boedeker C."/>
            <person name="Pinto D."/>
            <person name="Vollmers J."/>
            <person name="Rivas-Marin E."/>
            <person name="Kohn T."/>
            <person name="Peeters S.H."/>
            <person name="Heuer A."/>
            <person name="Rast P."/>
            <person name="Oberbeckmann S."/>
            <person name="Bunk B."/>
            <person name="Jeske O."/>
            <person name="Meyerdierks A."/>
            <person name="Storesund J.E."/>
            <person name="Kallscheuer N."/>
            <person name="Luecker S."/>
            <person name="Lage O.M."/>
            <person name="Pohl T."/>
            <person name="Merkel B.J."/>
            <person name="Hornburger P."/>
            <person name="Mueller R.-W."/>
            <person name="Bruemmer F."/>
            <person name="Labrenz M."/>
            <person name="Spormann A.M."/>
            <person name="Op den Camp H."/>
            <person name="Overmann J."/>
            <person name="Amann R."/>
            <person name="Jetten M.S.M."/>
            <person name="Mascher T."/>
            <person name="Medema M.H."/>
            <person name="Devos D.P."/>
            <person name="Kaster A.-K."/>
            <person name="Ovreas L."/>
            <person name="Rohde M."/>
            <person name="Galperin M.Y."/>
            <person name="Jogler C."/>
        </authorList>
    </citation>
    <scope>NUCLEOTIDE SEQUENCE [LARGE SCALE GENOMIC DNA]</scope>
    <source>
        <strain evidence="1 2">HG15A2</strain>
    </source>
</reference>
<dbReference type="Proteomes" id="UP000319852">
    <property type="component" value="Chromosome"/>
</dbReference>
<dbReference type="OrthoDB" id="2896856at2"/>
<dbReference type="Gene3D" id="3.30.540.10">
    <property type="entry name" value="Fructose-1,6-Bisphosphatase, subunit A, domain 1"/>
    <property type="match status" value="1"/>
</dbReference>
<dbReference type="KEGG" id="amob:HG15A2_10980"/>
<name>A0A517MSI2_9BACT</name>
<organism evidence="1 2">
    <name type="scientific">Adhaeretor mobilis</name>
    <dbReference type="NCBI Taxonomy" id="1930276"/>
    <lineage>
        <taxon>Bacteria</taxon>
        <taxon>Pseudomonadati</taxon>
        <taxon>Planctomycetota</taxon>
        <taxon>Planctomycetia</taxon>
        <taxon>Pirellulales</taxon>
        <taxon>Lacipirellulaceae</taxon>
        <taxon>Adhaeretor</taxon>
    </lineage>
</organism>
<dbReference type="EMBL" id="CP036263">
    <property type="protein sequence ID" value="QDS97831.1"/>
    <property type="molecule type" value="Genomic_DNA"/>
</dbReference>